<feature type="compositionally biased region" description="Basic and acidic residues" evidence="11">
    <location>
        <begin position="4598"/>
        <end position="4607"/>
    </location>
</feature>
<dbReference type="Gene3D" id="3.40.50.410">
    <property type="entry name" value="von Willebrand factor, type A domain"/>
    <property type="match status" value="1"/>
</dbReference>
<feature type="compositionally biased region" description="Acidic residues" evidence="11">
    <location>
        <begin position="4659"/>
        <end position="4674"/>
    </location>
</feature>
<feature type="compositionally biased region" description="Basic and acidic residues" evidence="11">
    <location>
        <begin position="4771"/>
        <end position="4787"/>
    </location>
</feature>
<dbReference type="GO" id="GO:0030687">
    <property type="term" value="C:preribosome, large subunit precursor"/>
    <property type="evidence" value="ECO:0007669"/>
    <property type="project" value="TreeGrafter"/>
</dbReference>
<keyword evidence="13" id="KW-1185">Reference proteome</keyword>
<evidence type="ECO:0000313" key="13">
    <source>
        <dbReference type="Proteomes" id="UP000504631"/>
    </source>
</evidence>
<evidence type="ECO:0000256" key="3">
    <source>
        <dbReference type="ARBA" id="ARBA00007188"/>
    </source>
</evidence>
<dbReference type="GO" id="GO:0005524">
    <property type="term" value="F:ATP binding"/>
    <property type="evidence" value="ECO:0007669"/>
    <property type="project" value="UniProtKB-KW"/>
</dbReference>
<comment type="function">
    <text evidence="9">Nuclear chaperone required for maturation and nuclear export of pre-60S ribosome subunits.</text>
</comment>
<evidence type="ECO:0000256" key="11">
    <source>
        <dbReference type="SAM" id="MobiDB-lite"/>
    </source>
</evidence>
<keyword evidence="5 9" id="KW-0547">Nucleotide-binding</keyword>
<dbReference type="GO" id="GO:0016887">
    <property type="term" value="F:ATP hydrolysis activity"/>
    <property type="evidence" value="ECO:0007669"/>
    <property type="project" value="InterPro"/>
</dbReference>
<dbReference type="PANTHER" id="PTHR48103:SF2">
    <property type="entry name" value="MIDASIN"/>
    <property type="match status" value="1"/>
</dbReference>
<dbReference type="InterPro" id="IPR048617">
    <property type="entry name" value="MDN1_AAA_lid_4"/>
</dbReference>
<keyword evidence="10" id="KW-0175">Coiled coil</keyword>
<dbReference type="CDD" id="cd01460">
    <property type="entry name" value="vWA_midasin"/>
    <property type="match status" value="1"/>
</dbReference>
<feature type="compositionally biased region" description="Acidic residues" evidence="11">
    <location>
        <begin position="4543"/>
        <end position="4554"/>
    </location>
</feature>
<dbReference type="InterPro" id="IPR003593">
    <property type="entry name" value="AAA+_ATPase"/>
</dbReference>
<proteinExistence type="inferred from homology"/>
<dbReference type="FunFam" id="3.40.50.410:FF:000028">
    <property type="entry name" value="Midasin"/>
    <property type="match status" value="1"/>
</dbReference>
<feature type="compositionally biased region" description="Basic and acidic residues" evidence="11">
    <location>
        <begin position="4391"/>
        <end position="4445"/>
    </location>
</feature>
<comment type="similarity">
    <text evidence="3 9">Belongs to the midasin family.</text>
</comment>
<organism evidence="13 14">
    <name type="scientific">Bombus vosnesenskii</name>
    <dbReference type="NCBI Taxonomy" id="207650"/>
    <lineage>
        <taxon>Eukaryota</taxon>
        <taxon>Metazoa</taxon>
        <taxon>Ecdysozoa</taxon>
        <taxon>Arthropoda</taxon>
        <taxon>Hexapoda</taxon>
        <taxon>Insecta</taxon>
        <taxon>Pterygota</taxon>
        <taxon>Neoptera</taxon>
        <taxon>Endopterygota</taxon>
        <taxon>Hymenoptera</taxon>
        <taxon>Apocrita</taxon>
        <taxon>Aculeata</taxon>
        <taxon>Apoidea</taxon>
        <taxon>Anthophila</taxon>
        <taxon>Apidae</taxon>
        <taxon>Bombus</taxon>
        <taxon>Pyrobombus</taxon>
    </lineage>
</organism>
<evidence type="ECO:0000256" key="4">
    <source>
        <dbReference type="ARBA" id="ARBA00017143"/>
    </source>
</evidence>
<dbReference type="Pfam" id="PF00092">
    <property type="entry name" value="VWA"/>
    <property type="match status" value="1"/>
</dbReference>
<name>A0A6J3KRA2_9HYME</name>
<dbReference type="GO" id="GO:0000027">
    <property type="term" value="P:ribosomal large subunit assembly"/>
    <property type="evidence" value="ECO:0007669"/>
    <property type="project" value="InterPro"/>
</dbReference>
<evidence type="ECO:0000256" key="2">
    <source>
        <dbReference type="ARBA" id="ARBA00004642"/>
    </source>
</evidence>
<feature type="compositionally biased region" description="Basic and acidic residues" evidence="11">
    <location>
        <begin position="4866"/>
        <end position="4906"/>
    </location>
</feature>
<dbReference type="RefSeq" id="XP_033355585.1">
    <property type="nucleotide sequence ID" value="XM_033499694.1"/>
</dbReference>
<dbReference type="FunFam" id="3.40.50.300:FF:000582">
    <property type="entry name" value="Midasin"/>
    <property type="match status" value="1"/>
</dbReference>
<dbReference type="Pfam" id="PF07728">
    <property type="entry name" value="AAA_5"/>
    <property type="match status" value="7"/>
</dbReference>
<reference evidence="14" key="1">
    <citation type="submission" date="2025-08" db="UniProtKB">
        <authorList>
            <consortium name="RefSeq"/>
        </authorList>
    </citation>
    <scope>IDENTIFICATION</scope>
    <source>
        <tissue evidence="14">Muscle</tissue>
    </source>
</reference>
<evidence type="ECO:0000256" key="10">
    <source>
        <dbReference type="SAM" id="Coils"/>
    </source>
</evidence>
<evidence type="ECO:0000256" key="9">
    <source>
        <dbReference type="PIRNR" id="PIRNR010340"/>
    </source>
</evidence>
<dbReference type="InterPro" id="IPR041190">
    <property type="entry name" value="Midasin_AAA_lid_5"/>
</dbReference>
<keyword evidence="8 9" id="KW-0539">Nucleus</keyword>
<dbReference type="Gene3D" id="3.40.50.300">
    <property type="entry name" value="P-loop containing nucleotide triphosphate hydrolases"/>
    <property type="match status" value="6"/>
</dbReference>
<evidence type="ECO:0000313" key="14">
    <source>
        <dbReference type="RefSeq" id="XP_033355585.1"/>
    </source>
</evidence>
<dbReference type="Pfam" id="PF17865">
    <property type="entry name" value="AAA_lid_5"/>
    <property type="match status" value="1"/>
</dbReference>
<dbReference type="FunFam" id="3.40.50.300:FF:002451">
    <property type="entry name" value="Midasin"/>
    <property type="match status" value="1"/>
</dbReference>
<feature type="compositionally biased region" description="Acidic residues" evidence="11">
    <location>
        <begin position="4477"/>
        <end position="4492"/>
    </location>
</feature>
<evidence type="ECO:0000256" key="5">
    <source>
        <dbReference type="ARBA" id="ARBA00022741"/>
    </source>
</evidence>
<gene>
    <name evidence="14" type="primary">LOC117236599</name>
</gene>
<dbReference type="SUPFAM" id="SSF53300">
    <property type="entry name" value="vWA-like"/>
    <property type="match status" value="1"/>
</dbReference>
<feature type="compositionally biased region" description="Basic and acidic residues" evidence="11">
    <location>
        <begin position="4686"/>
        <end position="4704"/>
    </location>
</feature>
<feature type="compositionally biased region" description="Basic and acidic residues" evidence="11">
    <location>
        <begin position="4493"/>
        <end position="4542"/>
    </location>
</feature>
<keyword evidence="6 9" id="KW-0067">ATP-binding</keyword>
<accession>A0A6J3KRA2</accession>
<evidence type="ECO:0000256" key="8">
    <source>
        <dbReference type="ARBA" id="ARBA00023242"/>
    </source>
</evidence>
<dbReference type="KEGG" id="bvk:117236599"/>
<feature type="region of interest" description="Disordered" evidence="11">
    <location>
        <begin position="4366"/>
        <end position="4907"/>
    </location>
</feature>
<protein>
    <recommendedName>
        <fullName evidence="4 9">Midasin</fullName>
    </recommendedName>
</protein>
<feature type="compositionally biased region" description="Acidic residues" evidence="11">
    <location>
        <begin position="4369"/>
        <end position="4380"/>
    </location>
</feature>
<dbReference type="GO" id="GO:0005730">
    <property type="term" value="C:nucleolus"/>
    <property type="evidence" value="ECO:0007669"/>
    <property type="project" value="UniProtKB-SubCell"/>
</dbReference>
<dbReference type="GO" id="GO:0005654">
    <property type="term" value="C:nucleoplasm"/>
    <property type="evidence" value="ECO:0007669"/>
    <property type="project" value="UniProtKB-SubCell"/>
</dbReference>
<dbReference type="GO" id="GO:0000055">
    <property type="term" value="P:ribosomal large subunit export from nucleus"/>
    <property type="evidence" value="ECO:0007669"/>
    <property type="project" value="TreeGrafter"/>
</dbReference>
<dbReference type="PANTHER" id="PTHR48103">
    <property type="entry name" value="MIDASIN-RELATED"/>
    <property type="match status" value="1"/>
</dbReference>
<feature type="compositionally biased region" description="Basic and acidic residues" evidence="11">
    <location>
        <begin position="4804"/>
        <end position="4830"/>
    </location>
</feature>
<feature type="compositionally biased region" description="Basic and acidic residues" evidence="11">
    <location>
        <begin position="4461"/>
        <end position="4476"/>
    </location>
</feature>
<feature type="compositionally biased region" description="Acidic residues" evidence="11">
    <location>
        <begin position="4565"/>
        <end position="4596"/>
    </location>
</feature>
<comment type="subcellular location">
    <subcellularLocation>
        <location evidence="1">Nucleus</location>
        <location evidence="1">Nucleolus</location>
    </subcellularLocation>
    <subcellularLocation>
        <location evidence="2">Nucleus</location>
        <location evidence="2">Nucleoplasm</location>
    </subcellularLocation>
</comment>
<dbReference type="FunFam" id="3.40.50.300:FF:000142">
    <property type="entry name" value="Midasin"/>
    <property type="match status" value="1"/>
</dbReference>
<dbReference type="CDD" id="cd00009">
    <property type="entry name" value="AAA"/>
    <property type="match status" value="2"/>
</dbReference>
<feature type="domain" description="VWFA" evidence="12">
    <location>
        <begin position="5049"/>
        <end position="5242"/>
    </location>
</feature>
<dbReference type="InterPro" id="IPR002035">
    <property type="entry name" value="VWF_A"/>
</dbReference>
<dbReference type="InterPro" id="IPR040848">
    <property type="entry name" value="AAA_lid_7"/>
</dbReference>
<dbReference type="PROSITE" id="PS50234">
    <property type="entry name" value="VWFA"/>
    <property type="match status" value="1"/>
</dbReference>
<dbReference type="Pfam" id="PF21108">
    <property type="entry name" value="MDN1_4th"/>
    <property type="match status" value="1"/>
</dbReference>
<evidence type="ECO:0000256" key="6">
    <source>
        <dbReference type="ARBA" id="ARBA00022840"/>
    </source>
</evidence>
<dbReference type="InterPro" id="IPR036465">
    <property type="entry name" value="vWFA_dom_sf"/>
</dbReference>
<sequence>MFSQSLSVFIKRDEKYVQKLSFFRIDKEPSEDEHKQILDILCEFLMNPETTEDVAECFPQLLPALIMKSISMDKISFDDEDLIHKLNSVILAKLLSKNRDILVFVLHYFDVNPAPFEFIGVDHGPPLKRRNRRRVISVTKVSDYDLVTACYDILCSAPIHFKYAWNWSKFYKYLTHEDSGVRWVAINCISIVLGMSESSYLSHVSDFVSNNQEYFVKSKEVNRNNITCEDTKEIDGIPDVPSVVSIGGILLPIFEKSGNKKELNLVPVPSTRQNLQNLALAVSSNKCVCLQGTVGSGKTALIEFLAQATGHDAQKFAKVQLGDQTDSKMLLGMYRCTDIPGEFLWQPGILTEAVSSGKWLLLEDIDCAATDVISVIGQLIETKTLSVPGYRDLIHVKSGFQLFVTRRLSFGGTQKSFQMPMQKQWSCVNIESLSKKELVTIVQTLFPILHTVAVKMVDVFLLFSAGNHEDDIVNSVKNTRQISTRDLIKWCFRAVVDFDVSSPASGLKIFQDALDVFCCSVPNSVQRLNLAIAVAHKLGIVKTKAEFFSQVHKPSVNLHKECLIVGRANLEIKKADRVKIESRSSNFSYTRPSVCLLERIASCIVQKEPVLLVGETGTGKTSCVQYLAQITGHKLVVINMNQQSESTDLLGGYKPVDLKLLILPIREEFEILFRSYFAIEPNLKYLNHIGRCFEERKWKILITLMIHSTSAALKRLKMSTKNHNEVEVLKKWEKLAEKLEKLQSQVQSQFSLAFSFVEGSLVKALKNGDWVLLDEINLATAETLECLSGLLEGSCGSLSLLERGDKEPIKRHKDFAIFACMNPATDVGKKDLPMGLRNRFTEFFVDELTEKSDLQLLMSSYLNDLNLPPEKIENIVKFYLSVRKEAETSLLDGTGHKPHYSLRTLCRALSVSAQNPCRNIMRSLYEAFCLSFLTQLDSKSYPIVQRMIVKAILGEKAASAVIGTPIPRPRGHAESFICFEGYWISRGDLEPQIPENYILTETVKQNLKDLVRVVSIGKMPVLLQGDTSVGKTSLITYLAKASGHTCVRINNHEHTDLQEYVGTYVADSSGKLVFKEGILVDAMRRGYWIILDELNLAPSDVLEALNRVLDDNRELFIPETQQIVKAHDNFMLFATQNPPGLYGGRKVLSRAFRNRFVELHFDEIPPKELQIILHKRCKMPETYCKQVINVMTELQVRRKGTATFAGKRGFITLRDLFRWAERYHLAPNIVGTLYDWSQHLADEGYLVLSSKVRHSEECLEIIEVLKKHLKRDVSPDALFSLSEKTSTVTKPILESLLSKKIPGFEHIVWTYQMRKMAVLLSKACDFKEPVLLIGETGGGKTTVCQLLSVIRQQELSIVNCHMHTEASDFLGSLRPVREHRENQKLFEWVDGPLVKSMKGGGFFLVDEISLADDSVLERLNSLLEPERKLLIAEKPSTEENATVTAHENFIFVGTMNPGGDYGKKELSPALRNRFTEIWCEGCVSLDDLKCIMVHNLRKEYKEAVPAAIIGFIKWIQTTEIGKKLVVSVRDILTWVNFVNSCEDLGIGDAFFHGAALSYIDGLGSGLTAAENSKKLKSFKDSALKFIKQQIQNTLKSELILNNEEFDVDNYKDKFGIHPFYIKKGNVQIPSNVGFAFASPTTKMNTLKVLRALQLKKPILLEGSPGVGKTSLVSALARASGHRLLRLNLSDQTDISDLFGADLPVEGGKPGEFSWRDGPFLRALKNGDWILLDELNLASQSVLEGLNACLDHRGEVYIPELGMSFIVKPGTRLFGCQNPLRQGGARRGLPKSFLNRFTQVFVDALEQRDLKFILNVQFPELPEDLLDKMIQFNEELSSQVGTTWGHSGSPWEMNLRDVTRWCEITMAAFKKSSKKIFNPGNGAQLIYVDRMRTNEDKKNVIEIYNKIFLENDWPLPDPEYVVHLTRKKVFLGDEILDRSDSAVYENDDLLLLREQKTVLKGLAQCVNMNWMAILIGGSGTGKTSLVHLLANLAGRKLKSIVVNSAMDTTEILGGFEQTDYDRHLEELLERVQTLLIGILRKKLKKENLNEVVRYHALLENVRHLSTGDEETMETTMSTETKQFLRKTKELSKLVSAMKELEVSCEQELHEIEKKLTDLSIAVEKDKCLNAGGKFEWVDSVLVKCLQNGTWLLLDQVNLCSPAILDRLNGLLEPNGALTIGEKGVDEGGNVFTVQAHENFRLFLAMDPRHGEISRAMRNRGVEISVPTPQHVVLANPLDVMSLLNNCGMGNVRHQRLLLKIHQSLFDKQYKLNEMLQVASFTVQQMSKGFAFEQSLRNSYRELCGTFDAKSKHEALRKVDQVLSETAGDEAPGLCCELNPMTLRMCDLRKNARLAMVKQQGFLLKLTLEKLSGDPREIDFQDFFHQPPITDTMGFFEHILLDFYGRSSLDDLQIRRLWSWDIFSESKLHKLAKINEHLYEQVENMGFLFRKKSALEIPLNLVEPPTSSNNLLIALYFRLITLHCQTEKHSEKCDYVMYLGEYSAAVCSGEISTTLKNEPLISKFVEICDHSGKIIETILQNENLSLNDKDYVELRDGLKWYERFHDMGKVKLINKLQGTFFDPREISSSLKVHYKWLMKFIRKLFTLIDAKLCDSKTQKDLSDFSKKYLDSLIDVDKFGKVRKKVRQVLCIPSPHFSESSMTFHEKLRCVSRKLEITEEDLIDSLKTKLKIVTIGSSENLAFRNRFAEICVENFRNNRENANIINDIGEIEEMTKNIVEVKEINESDVRTNQNFEEAKIWPIYEFFFLFFAYRFQRKFCDEFAQDIGEEIRRSFEKNLNESNEISENLTDLEESRNFVETACGGFGRIYEESVFRKFEQVPTIPTRLISLMKALNANEMLTKRRISLFPELLCSVEEFAERSFAVKNSNILLHWYDNEEDMTEDDFNISQTNFVNKSALCNLIFELFLNSKSGSKRELINFGNYKNQKKLLQTIQTLLWKNSLVLNSDEFNMSNNDSILLRFLINYYLSVMEKVMEEQNNFGNRPFKPTYTLTSLQKIKKELENGNNVITTGIGWLTLGYLQIFLFSDLGSIDPVQKIALKSKYIRKNISELEHLICIENLQCIILGTSMSKAQKVSRINHLKISSNKAKNFENFQAVRPTSKFQNLREEIENFSSNIGSFESIMKQKYQLIDIVKQLKKGELQDSHREKLHEAIIWKKSLERFSHRLEKYFLVGFPDFVSPMMSAIFSLHHGISILIHELSNMQFQNANSDICYNLLRFPVVGLCQENYINLVKLCSSEKLVFILTKQSKSKAIQRDRFTMAKIALKELENLSLVKNNIESLWEELNKIFFKIRILWKEQEKQREEEMKEKESLFKTKSEKEEEELDFKNMFPGHQQEFLELAEIIPGFQQDLSELQKFPENISTDKESFTELISTKDARIIQEIHWNILKSFSDDRNLKALSMNISPRSKNNLGTSESNVEPNFIEPLIQRFEMLGSSVKTWSENLSSQLVCCLNVLISQKSNFDNRSSDREVYDFYKDPNIPEIEQCQPLFDRLCERVNGFLKEWPENPILNSIKLIIDRLLSFSIDSSLSRFLVGVELLLTKMKQWEENARFDVSLAEFIVSFGEKILCWRKLEISRWRDSLDVLEDDLKTGASKWWFFLFNLIDQYLTDDTENVVQLEETEKLEDATKSNNVSKEKVIESLERFLIESSLIEFETRLQLIYLFYQHINHLQETKKQKELLAIFWNIYLYYSQFLNDVQNKIKVLKEPIAKKLKDTIKITRWNDISYWSVKNTAEKTHRTLHKFVREFQKGLRLNVASYLTLKTKAETEETGSRRELQPSDFLINLESRKLKKIEKLTHKTRQFCENIIERNNYSQIRKDIETFIGESLEESKRLRNLEVDKTLTKGKQQAQLKSMLQQKKLALTNYFKALNRLGISYRIGILTWKNRKNEITNFTSMPLDLLEIQCFEFKNKSVNVDKGLLEQWSDCNKYYYESLIKLNFLDGILSSGKSKLDIQNAERCRGLSVHLVLLAHRQKETIANFFKRFLPFRIQVSNLALMVEGMVEKTSNENDMQENISKIVEFEKLDIPAQRNLQIIINNFQELLEVLQMSMKQIVIFLESCPMESLAEENLLDLNETAVPILKEANISKTSIASMKHSLNLIKNMANKLNSWITTSRKIVKSSQVFLFHQKHVDFLQTSYEEINEIKRKLIDLRCTFTLDHPLSKNLDFLVQKIERSIELFKSTFISAIKQSFESENLEEYEAKLDKLITQILLVIQKKLQDSQKSIEETTDPEKESTDDFEEDLMTKGLIEPLKKIVPDLRLNTISQILGELLQIIYECDVNSANNCIRSLLQHLPLLEQYTLFLHYYLHEQVASFRLTCKFLYLQLNVFLDLATNGFCQPENMDAPEDNQEDDGTAEGGMGLAEGEGQKDVSERIETEDQLEETRGTNEEEKDNEKKDTKEEEKGIEMSENFEGHMQDLEQREEEENNKEDDDLDKEMGETDETAEKLDEEIWKDEEEEEDNENEDKENEKEERGTGEKTGQEELSAKDTDENKNEDGNAEKEPNGERKEEQKKEINEFEEPEVNEDQVDPYHGKNQPEIEPEPFELPEDINLDEEMKEDNPEGEEEDPFDIDQMKESKIPEEKEDEESENRNGSEEDNQQDSSDGENEEEEEEDPNADANKKRDENVINPEEDKGDDTEEQNIEENQTEEDKAPPSFDTGSKEVDASQEIESRKDGSRDAVQSQSNDEQMEIDPTENSTDDKKDKGTGQSQTEEREGHSGSKQKQNVPASGEEKSPKPVSKRKRPGESDENRSLLDDDTKSSVKKLKTTTMQQDLDSQEEKEKNEGGGESETYEHIKNTEKFDDYVFDAATEEQIKKQASNLEEDEKDQMEDKLEDDDIEMHRDLESKDQEEEIKKEQPQKVSERKKDKSTNVKGEKSDDVEQIEIGGEVEGETVATSRVLRGNESTIHTKLPESESYDLSTDDIVQRRTEIENMLGQWSQGPSSIEAANAWSSISALTESAARELSEKLRLVLEPTLTSRLKGDYRTGKRINMRKVIPYIASEFRKDKIWLRRTKPSKRDYQIVLAIDDSSSMADNHSKELAFESLSLIGKAMTYLEVGQLAVINFGERVNILHPFGENFTEESGARLIQEMKFEQKKTMIGELLDFTMEMFTSQDNSSDNAKLVTILSDGRGIFSEGTEKVTAAVRKAKLLNIFLVFIIVDNPFNKDSILDIRMPIFKDGKLLGISSYMDNFPFPFYIILRDLDTLPVVLSDALRQWFEIVGRIDI</sequence>
<keyword evidence="7 9" id="KW-0143">Chaperone</keyword>
<evidence type="ECO:0000259" key="12">
    <source>
        <dbReference type="PROSITE" id="PS50234"/>
    </source>
</evidence>
<feature type="compositionally biased region" description="Acidic residues" evidence="11">
    <location>
        <begin position="4848"/>
        <end position="4865"/>
    </location>
</feature>
<dbReference type="Pfam" id="PF17867">
    <property type="entry name" value="AAA_lid_7"/>
    <property type="match status" value="3"/>
</dbReference>
<dbReference type="InterPro" id="IPR027417">
    <property type="entry name" value="P-loop_NTPase"/>
</dbReference>
<dbReference type="SMART" id="SM00382">
    <property type="entry name" value="AAA"/>
    <property type="match status" value="6"/>
</dbReference>
<dbReference type="Proteomes" id="UP000504631">
    <property type="component" value="Unplaced"/>
</dbReference>
<dbReference type="PIRSF" id="PIRSF010340">
    <property type="entry name" value="Midasin"/>
    <property type="match status" value="1"/>
</dbReference>
<feature type="compositionally biased region" description="Acidic residues" evidence="11">
    <location>
        <begin position="4446"/>
        <end position="4460"/>
    </location>
</feature>
<dbReference type="InterPro" id="IPR012099">
    <property type="entry name" value="Midasin"/>
</dbReference>
<dbReference type="GeneID" id="117236599"/>
<feature type="compositionally biased region" description="Basic and acidic residues" evidence="11">
    <location>
        <begin position="4725"/>
        <end position="4745"/>
    </location>
</feature>
<evidence type="ECO:0000256" key="7">
    <source>
        <dbReference type="ARBA" id="ARBA00023186"/>
    </source>
</evidence>
<evidence type="ECO:0000256" key="1">
    <source>
        <dbReference type="ARBA" id="ARBA00004604"/>
    </source>
</evidence>
<dbReference type="InterPro" id="IPR011704">
    <property type="entry name" value="ATPase_dyneun-rel_AAA"/>
</dbReference>
<feature type="coiled-coil region" evidence="10">
    <location>
        <begin position="4214"/>
        <end position="4241"/>
    </location>
</feature>
<feature type="compositionally biased region" description="Acidic residues" evidence="11">
    <location>
        <begin position="4621"/>
        <end position="4642"/>
    </location>
</feature>
<dbReference type="SUPFAM" id="SSF52540">
    <property type="entry name" value="P-loop containing nucleoside triphosphate hydrolases"/>
    <property type="match status" value="7"/>
</dbReference>
<dbReference type="FunFam" id="3.40.50.300:FF:000764">
    <property type="entry name" value="Midasin"/>
    <property type="match status" value="1"/>
</dbReference>
<dbReference type="SMART" id="SM00327">
    <property type="entry name" value="VWA"/>
    <property type="match status" value="1"/>
</dbReference>